<gene>
    <name evidence="4" type="ORF">NSCI0253_LOCUS20020</name>
</gene>
<dbReference type="GO" id="GO:0005524">
    <property type="term" value="F:ATP binding"/>
    <property type="evidence" value="ECO:0007669"/>
    <property type="project" value="InterPro"/>
</dbReference>
<feature type="compositionally biased region" description="Low complexity" evidence="2">
    <location>
        <begin position="660"/>
        <end position="692"/>
    </location>
</feature>
<feature type="coiled-coil region" evidence="1">
    <location>
        <begin position="725"/>
        <end position="752"/>
    </location>
</feature>
<dbReference type="Gene3D" id="1.10.510.10">
    <property type="entry name" value="Transferase(Phosphotransferase) domain 1"/>
    <property type="match status" value="1"/>
</dbReference>
<feature type="compositionally biased region" description="Polar residues" evidence="2">
    <location>
        <begin position="423"/>
        <end position="436"/>
    </location>
</feature>
<dbReference type="GO" id="GO:0005737">
    <property type="term" value="C:cytoplasm"/>
    <property type="evidence" value="ECO:0007669"/>
    <property type="project" value="TreeGrafter"/>
</dbReference>
<reference evidence="4" key="1">
    <citation type="submission" date="2021-01" db="EMBL/GenBank/DDBJ databases">
        <authorList>
            <person name="Corre E."/>
            <person name="Pelletier E."/>
            <person name="Niang G."/>
            <person name="Scheremetjew M."/>
            <person name="Finn R."/>
            <person name="Kale V."/>
            <person name="Holt S."/>
            <person name="Cochrane G."/>
            <person name="Meng A."/>
            <person name="Brown T."/>
            <person name="Cohen L."/>
        </authorList>
    </citation>
    <scope>NUCLEOTIDE SEQUENCE</scope>
</reference>
<dbReference type="SMART" id="SM00220">
    <property type="entry name" value="S_TKc"/>
    <property type="match status" value="1"/>
</dbReference>
<dbReference type="PROSITE" id="PS50011">
    <property type="entry name" value="PROTEIN_KINASE_DOM"/>
    <property type="match status" value="1"/>
</dbReference>
<evidence type="ECO:0000259" key="3">
    <source>
        <dbReference type="PROSITE" id="PS50011"/>
    </source>
</evidence>
<evidence type="ECO:0000256" key="2">
    <source>
        <dbReference type="SAM" id="MobiDB-lite"/>
    </source>
</evidence>
<accession>A0A7S1F5C5</accession>
<feature type="compositionally biased region" description="Polar residues" evidence="2">
    <location>
        <begin position="391"/>
        <end position="405"/>
    </location>
</feature>
<dbReference type="GO" id="GO:0004674">
    <property type="term" value="F:protein serine/threonine kinase activity"/>
    <property type="evidence" value="ECO:0007669"/>
    <property type="project" value="InterPro"/>
</dbReference>
<evidence type="ECO:0000313" key="4">
    <source>
        <dbReference type="EMBL" id="CAD8845670.1"/>
    </source>
</evidence>
<dbReference type="InterPro" id="IPR011009">
    <property type="entry name" value="Kinase-like_dom_sf"/>
</dbReference>
<proteinExistence type="predicted"/>
<keyword evidence="1" id="KW-0175">Coiled coil</keyword>
<dbReference type="PANTHER" id="PTHR24348">
    <property type="entry name" value="SERINE/THREONINE-PROTEIN KINASE UNC-51-RELATED"/>
    <property type="match status" value="1"/>
</dbReference>
<feature type="domain" description="Protein kinase" evidence="3">
    <location>
        <begin position="15"/>
        <end position="285"/>
    </location>
</feature>
<dbReference type="AlphaFoldDB" id="A0A7S1F5C5"/>
<dbReference type="CDD" id="cd00180">
    <property type="entry name" value="PKc"/>
    <property type="match status" value="1"/>
</dbReference>
<dbReference type="InterPro" id="IPR045269">
    <property type="entry name" value="Atg1-like"/>
</dbReference>
<protein>
    <recommendedName>
        <fullName evidence="3">Protein kinase domain-containing protein</fullName>
    </recommendedName>
</protein>
<dbReference type="Pfam" id="PF00069">
    <property type="entry name" value="Pkinase"/>
    <property type="match status" value="1"/>
</dbReference>
<dbReference type="EMBL" id="HBFQ01028422">
    <property type="protein sequence ID" value="CAD8845670.1"/>
    <property type="molecule type" value="Transcribed_RNA"/>
</dbReference>
<organism evidence="4">
    <name type="scientific">Noctiluca scintillans</name>
    <name type="common">Sea sparkle</name>
    <name type="synonym">Red tide dinoflagellate</name>
    <dbReference type="NCBI Taxonomy" id="2966"/>
    <lineage>
        <taxon>Eukaryota</taxon>
        <taxon>Sar</taxon>
        <taxon>Alveolata</taxon>
        <taxon>Dinophyceae</taxon>
        <taxon>Noctilucales</taxon>
        <taxon>Noctilucaceae</taxon>
        <taxon>Noctiluca</taxon>
    </lineage>
</organism>
<feature type="compositionally biased region" description="Basic and acidic residues" evidence="2">
    <location>
        <begin position="351"/>
        <end position="363"/>
    </location>
</feature>
<feature type="region of interest" description="Disordered" evidence="2">
    <location>
        <begin position="603"/>
        <end position="633"/>
    </location>
</feature>
<feature type="region of interest" description="Disordered" evidence="2">
    <location>
        <begin position="646"/>
        <end position="692"/>
    </location>
</feature>
<feature type="region of interest" description="Disordered" evidence="2">
    <location>
        <begin position="326"/>
        <end position="461"/>
    </location>
</feature>
<dbReference type="PANTHER" id="PTHR24348:SF68">
    <property type="entry name" value="SERINE_THREONINE-PROTEIN KINASE ATG1C"/>
    <property type="match status" value="1"/>
</dbReference>
<evidence type="ECO:0000256" key="1">
    <source>
        <dbReference type="SAM" id="Coils"/>
    </source>
</evidence>
<dbReference type="SUPFAM" id="SSF56112">
    <property type="entry name" value="Protein kinase-like (PK-like)"/>
    <property type="match status" value="1"/>
</dbReference>
<feature type="compositionally biased region" description="Low complexity" evidence="2">
    <location>
        <begin position="326"/>
        <end position="338"/>
    </location>
</feature>
<name>A0A7S1F5C5_NOCSC</name>
<feature type="region of interest" description="Disordered" evidence="2">
    <location>
        <begin position="498"/>
        <end position="521"/>
    </location>
</feature>
<dbReference type="GO" id="GO:0010506">
    <property type="term" value="P:regulation of autophagy"/>
    <property type="evidence" value="ECO:0007669"/>
    <property type="project" value="InterPro"/>
</dbReference>
<feature type="compositionally biased region" description="Basic and acidic residues" evidence="2">
    <location>
        <begin position="614"/>
        <end position="633"/>
    </location>
</feature>
<dbReference type="InterPro" id="IPR000719">
    <property type="entry name" value="Prot_kinase_dom"/>
</dbReference>
<sequence>MSLSAWPTAAFSELFDKGEALNEGQQGRVYKVAERATQRPFVVKRPFNEQDLNDYVKAKDKQHPNLVRVFDAFMDGGMTHIVMEYCEGGDLFTASRNIQTPTQGWAAAVIRQVFLGAQYLHESFGQSHNDIKQENILLDHQPIHACDVPWVKLGDMGGICDCYMPDCTAGGDPRYRAPETWPTTGPQFSARTDIWSIGVTLFELLSGGDLIWVYEPNLRGWMAFMEHGGGQLCDRFLNIAMTSPPYPVDTSHIPGTLGVDLLQKLLHTSPSKRPSASQAVQHQFFSPEFLQPSESLRATDLPQQAAPVPDDVPRPRSLVTQEVPGRALRMRAMSSRRQQIQEMPRRPNSRPRREVAEAWETRLPDSPSRVHTPRRRAGSTPRRENEGCESHCSTGSFTKQWNFSEEASERPHRRRHSVDGTDRASSATRGNRSSGQLEPKAALAPSDSPQPNPARWPSPNVDAVAGVSQALQRLALRKHTERQPEPVLDELYPQRLPRAQHSPRPLSPPVLQSVHSQRKHSRQQLACQVPASPPEETRAPTPWVPGPHGFSAPSRAASLTAVPRAGQVPEHCTLTRKPTMPDVFHEVPDTHGERIHSVPRRPLRQARDCVSPMRRAESLRPESVPRQDHSQLAAEARDAMRIQHLGSATRGRRRQPLPSPRQQTPATPSVQQQQVPVQQQQVPLPQQPSQALPQQPLHHALPVQHVQNPLPQIAQRPAGGCLNAKLSKEEVLQQQRRRVQQLQVNLNNLQRRQATRTDGPTSEEQEIVKVRDVPVQSPAGASRERTRLLRRPDPHCEDFHDSFQGFSVAVG</sequence>